<comment type="similarity">
    <text evidence="2">Belongs to the acyltransferase 3 family.</text>
</comment>
<keyword evidence="6 7" id="KW-0472">Membrane</keyword>
<gene>
    <name evidence="9" type="ORF">SAMN06295970_101402</name>
</gene>
<dbReference type="EMBL" id="FXUL01000001">
    <property type="protein sequence ID" value="SMP44210.1"/>
    <property type="molecule type" value="Genomic_DNA"/>
</dbReference>
<sequence length="343" mass="39127">MNQVWIDNEVRTRIDMLRFAMIFGIVILHTPEYVNIADIGSGWFDLTKAFFQSAVFRCTVPVLTCVSGYLLFGSGLDTSASKLASKKFRTLLVPFFTCNTLLAVALFLMQSHYRVPVSYQLYPFNPGTMLDAAFGFTKGPVNYPLNFVRDLLALMLLAPFLGWLLRRAALAGFFLTVVLFWFNVEGDLVLRNEMAIMFYIGGMAAVQRWDIKRLDKYAGLCLIVFLAICTSIVIFRIGNTTYLRFVAPFLLWPTTSLLVDTKAGRWLAARAKHSFFIFLLHAPVLILTYALYKRVDQSIPYEAYWFAAPLMTTWGLMALHRFCRKSRPLRFSWIFGVSVAKPI</sequence>
<evidence type="ECO:0000313" key="9">
    <source>
        <dbReference type="EMBL" id="SMP44210.1"/>
    </source>
</evidence>
<comment type="subcellular location">
    <subcellularLocation>
        <location evidence="1">Cell membrane</location>
        <topology evidence="1">Multi-pass membrane protein</topology>
    </subcellularLocation>
</comment>
<evidence type="ECO:0000256" key="4">
    <source>
        <dbReference type="ARBA" id="ARBA00022692"/>
    </source>
</evidence>
<dbReference type="Pfam" id="PF01757">
    <property type="entry name" value="Acyl_transf_3"/>
    <property type="match status" value="1"/>
</dbReference>
<evidence type="ECO:0000256" key="1">
    <source>
        <dbReference type="ARBA" id="ARBA00004651"/>
    </source>
</evidence>
<feature type="domain" description="Acyltransferase 3" evidence="8">
    <location>
        <begin position="13"/>
        <end position="314"/>
    </location>
</feature>
<comment type="caution">
    <text evidence="9">The sequence shown here is derived from an EMBL/GenBank/DDBJ whole genome shotgun (WGS) entry which is preliminary data.</text>
</comment>
<evidence type="ECO:0000256" key="7">
    <source>
        <dbReference type="SAM" id="Phobius"/>
    </source>
</evidence>
<feature type="transmembrane region" description="Helical" evidence="7">
    <location>
        <begin position="88"/>
        <end position="109"/>
    </location>
</feature>
<evidence type="ECO:0000313" key="10">
    <source>
        <dbReference type="Proteomes" id="UP001158049"/>
    </source>
</evidence>
<feature type="transmembrane region" description="Helical" evidence="7">
    <location>
        <begin position="54"/>
        <end position="76"/>
    </location>
</feature>
<keyword evidence="5 7" id="KW-1133">Transmembrane helix</keyword>
<organism evidence="9 10">
    <name type="scientific">Noviherbaspirillum suwonense</name>
    <dbReference type="NCBI Taxonomy" id="1224511"/>
    <lineage>
        <taxon>Bacteria</taxon>
        <taxon>Pseudomonadati</taxon>
        <taxon>Pseudomonadota</taxon>
        <taxon>Betaproteobacteria</taxon>
        <taxon>Burkholderiales</taxon>
        <taxon>Oxalobacteraceae</taxon>
        <taxon>Noviherbaspirillum</taxon>
    </lineage>
</organism>
<dbReference type="PANTHER" id="PTHR40074">
    <property type="entry name" value="O-ACETYLTRANSFERASE WECH"/>
    <property type="match status" value="1"/>
</dbReference>
<proteinExistence type="inferred from homology"/>
<evidence type="ECO:0000256" key="5">
    <source>
        <dbReference type="ARBA" id="ARBA00022989"/>
    </source>
</evidence>
<dbReference type="Proteomes" id="UP001158049">
    <property type="component" value="Unassembled WGS sequence"/>
</dbReference>
<feature type="transmembrane region" description="Helical" evidence="7">
    <location>
        <begin position="188"/>
        <end position="205"/>
    </location>
</feature>
<dbReference type="InterPro" id="IPR002656">
    <property type="entry name" value="Acyl_transf_3_dom"/>
</dbReference>
<reference evidence="9 10" key="1">
    <citation type="submission" date="2017-05" db="EMBL/GenBank/DDBJ databases">
        <authorList>
            <person name="Varghese N."/>
            <person name="Submissions S."/>
        </authorList>
    </citation>
    <scope>NUCLEOTIDE SEQUENCE [LARGE SCALE GENOMIC DNA]</scope>
    <source>
        <strain evidence="9 10">DSM 26001</strain>
    </source>
</reference>
<keyword evidence="3" id="KW-1003">Cell membrane</keyword>
<keyword evidence="10" id="KW-1185">Reference proteome</keyword>
<evidence type="ECO:0000259" key="8">
    <source>
        <dbReference type="Pfam" id="PF01757"/>
    </source>
</evidence>
<keyword evidence="4 7" id="KW-0812">Transmembrane</keyword>
<feature type="transmembrane region" description="Helical" evidence="7">
    <location>
        <begin position="151"/>
        <end position="182"/>
    </location>
</feature>
<evidence type="ECO:0000256" key="2">
    <source>
        <dbReference type="ARBA" id="ARBA00007400"/>
    </source>
</evidence>
<dbReference type="PANTHER" id="PTHR40074:SF2">
    <property type="entry name" value="O-ACETYLTRANSFERASE WECH"/>
    <property type="match status" value="1"/>
</dbReference>
<keyword evidence="9" id="KW-0808">Transferase</keyword>
<protein>
    <submittedName>
        <fullName evidence="9">Acyltransferase family protein</fullName>
    </submittedName>
</protein>
<feature type="transmembrane region" description="Helical" evidence="7">
    <location>
        <begin position="304"/>
        <end position="323"/>
    </location>
</feature>
<evidence type="ECO:0000256" key="3">
    <source>
        <dbReference type="ARBA" id="ARBA00022475"/>
    </source>
</evidence>
<keyword evidence="9" id="KW-0012">Acyltransferase</keyword>
<name>A0ABY1PUB8_9BURK</name>
<evidence type="ECO:0000256" key="6">
    <source>
        <dbReference type="ARBA" id="ARBA00023136"/>
    </source>
</evidence>
<dbReference type="GO" id="GO:0016746">
    <property type="term" value="F:acyltransferase activity"/>
    <property type="evidence" value="ECO:0007669"/>
    <property type="project" value="UniProtKB-KW"/>
</dbReference>
<accession>A0ABY1PUB8</accession>
<feature type="transmembrane region" description="Helical" evidence="7">
    <location>
        <begin position="217"/>
        <end position="235"/>
    </location>
</feature>
<feature type="transmembrane region" description="Helical" evidence="7">
    <location>
        <begin position="16"/>
        <end position="34"/>
    </location>
</feature>
<feature type="transmembrane region" description="Helical" evidence="7">
    <location>
        <begin position="273"/>
        <end position="292"/>
    </location>
</feature>